<protein>
    <recommendedName>
        <fullName evidence="4">Cell division protein FtsL</fullName>
    </recommendedName>
</protein>
<reference evidence="2" key="1">
    <citation type="submission" date="2020-10" db="EMBL/GenBank/DDBJ databases">
        <authorList>
            <person name="Gilroy R."/>
        </authorList>
    </citation>
    <scope>NUCLEOTIDE SEQUENCE</scope>
    <source>
        <strain evidence="2">ChiBcec6-7307</strain>
    </source>
</reference>
<dbReference type="Proteomes" id="UP000886889">
    <property type="component" value="Unassembled WGS sequence"/>
</dbReference>
<feature type="transmembrane region" description="Helical" evidence="1">
    <location>
        <begin position="42"/>
        <end position="64"/>
    </location>
</feature>
<evidence type="ECO:0008006" key="4">
    <source>
        <dbReference type="Google" id="ProtNLM"/>
    </source>
</evidence>
<proteinExistence type="predicted"/>
<keyword evidence="1" id="KW-1133">Transmembrane helix</keyword>
<dbReference type="AlphaFoldDB" id="A0A9D1NZM9"/>
<dbReference type="EMBL" id="DVOS01000060">
    <property type="protein sequence ID" value="HIV23775.1"/>
    <property type="molecule type" value="Genomic_DNA"/>
</dbReference>
<sequence>MGAYIDGNTVRKLERVPERREERRPRTSSAVRQKRARALQMNLSYVVFLTAAAVITVMVCINYLKLQSQNTTYQKTVTALNTQLSEMKLENDAQYNSIVSSVDLEHVKDVAINELGMSYPSEDQIYTYQPSESDYVKQYQDVPAE</sequence>
<keyword evidence="1" id="KW-0472">Membrane</keyword>
<evidence type="ECO:0000313" key="2">
    <source>
        <dbReference type="EMBL" id="HIV23775.1"/>
    </source>
</evidence>
<gene>
    <name evidence="2" type="ORF">IAC80_07515</name>
</gene>
<evidence type="ECO:0000313" key="3">
    <source>
        <dbReference type="Proteomes" id="UP000886889"/>
    </source>
</evidence>
<evidence type="ECO:0000256" key="1">
    <source>
        <dbReference type="SAM" id="Phobius"/>
    </source>
</evidence>
<keyword evidence="1" id="KW-0812">Transmembrane</keyword>
<accession>A0A9D1NZM9</accession>
<comment type="caution">
    <text evidence="2">The sequence shown here is derived from an EMBL/GenBank/DDBJ whole genome shotgun (WGS) entry which is preliminary data.</text>
</comment>
<organism evidence="2 3">
    <name type="scientific">Candidatus Merdiplasma excrementigallinarum</name>
    <dbReference type="NCBI Taxonomy" id="2840864"/>
    <lineage>
        <taxon>Bacteria</taxon>
        <taxon>Bacillati</taxon>
        <taxon>Bacillota</taxon>
        <taxon>Clostridia</taxon>
        <taxon>Lachnospirales</taxon>
        <taxon>Lachnospiraceae</taxon>
        <taxon>Lachnospiraceae incertae sedis</taxon>
        <taxon>Candidatus Merdiplasma</taxon>
    </lineage>
</organism>
<name>A0A9D1NZM9_9FIRM</name>
<reference evidence="2" key="2">
    <citation type="journal article" date="2021" name="PeerJ">
        <title>Extensive microbial diversity within the chicken gut microbiome revealed by metagenomics and culture.</title>
        <authorList>
            <person name="Gilroy R."/>
            <person name="Ravi A."/>
            <person name="Getino M."/>
            <person name="Pursley I."/>
            <person name="Horton D.L."/>
            <person name="Alikhan N.F."/>
            <person name="Baker D."/>
            <person name="Gharbi K."/>
            <person name="Hall N."/>
            <person name="Watson M."/>
            <person name="Adriaenssens E.M."/>
            <person name="Foster-Nyarko E."/>
            <person name="Jarju S."/>
            <person name="Secka A."/>
            <person name="Antonio M."/>
            <person name="Oren A."/>
            <person name="Chaudhuri R.R."/>
            <person name="La Ragione R."/>
            <person name="Hildebrand F."/>
            <person name="Pallen M.J."/>
        </authorList>
    </citation>
    <scope>NUCLEOTIDE SEQUENCE</scope>
    <source>
        <strain evidence="2">ChiBcec6-7307</strain>
    </source>
</reference>